<reference evidence="2 3" key="1">
    <citation type="submission" date="2018-07" db="EMBL/GenBank/DDBJ databases">
        <title>Genomic Encyclopedia of Type Strains, Phase III (KMG-III): the genomes of soil and plant-associated and newly described type strains.</title>
        <authorList>
            <person name="Whitman W."/>
        </authorList>
    </citation>
    <scope>NUCLEOTIDE SEQUENCE [LARGE SCALE GENOMIC DNA]</scope>
    <source>
        <strain evidence="2 3">CECT 8575</strain>
    </source>
</reference>
<feature type="compositionally biased region" description="Acidic residues" evidence="1">
    <location>
        <begin position="30"/>
        <end position="40"/>
    </location>
</feature>
<feature type="compositionally biased region" description="Basic and acidic residues" evidence="1">
    <location>
        <begin position="41"/>
        <end position="62"/>
    </location>
</feature>
<dbReference type="AlphaFoldDB" id="A0A368VVS6"/>
<comment type="caution">
    <text evidence="2">The sequence shown here is derived from an EMBL/GenBank/DDBJ whole genome shotgun (WGS) entry which is preliminary data.</text>
</comment>
<gene>
    <name evidence="2" type="ORF">DFQ14_102245</name>
</gene>
<dbReference type="Proteomes" id="UP000253495">
    <property type="component" value="Unassembled WGS sequence"/>
</dbReference>
<evidence type="ECO:0000256" key="1">
    <source>
        <dbReference type="SAM" id="MobiDB-lite"/>
    </source>
</evidence>
<evidence type="ECO:0000313" key="3">
    <source>
        <dbReference type="Proteomes" id="UP000253495"/>
    </source>
</evidence>
<organism evidence="2 3">
    <name type="scientific">Halopolyspora algeriensis</name>
    <dbReference type="NCBI Taxonomy" id="1500506"/>
    <lineage>
        <taxon>Bacteria</taxon>
        <taxon>Bacillati</taxon>
        <taxon>Actinomycetota</taxon>
        <taxon>Actinomycetes</taxon>
        <taxon>Actinomycetes incertae sedis</taxon>
        <taxon>Halopolyspora</taxon>
    </lineage>
</organism>
<proteinExistence type="predicted"/>
<protein>
    <submittedName>
        <fullName evidence="2">Uncharacterized protein</fullName>
    </submittedName>
</protein>
<evidence type="ECO:0000313" key="2">
    <source>
        <dbReference type="EMBL" id="RCW45943.1"/>
    </source>
</evidence>
<name>A0A368VVS6_9ACTN</name>
<dbReference type="EMBL" id="QPJC01000002">
    <property type="protein sequence ID" value="RCW45943.1"/>
    <property type="molecule type" value="Genomic_DNA"/>
</dbReference>
<accession>A0A368VVS6</accession>
<dbReference type="RefSeq" id="WP_170206297.1">
    <property type="nucleotide sequence ID" value="NZ_QPJC01000002.1"/>
</dbReference>
<feature type="compositionally biased region" description="Basic and acidic residues" evidence="1">
    <location>
        <begin position="1"/>
        <end position="15"/>
    </location>
</feature>
<feature type="region of interest" description="Disordered" evidence="1">
    <location>
        <begin position="1"/>
        <end position="79"/>
    </location>
</feature>
<sequence length="79" mass="8690">MTDRERSPGVDRESTGEPVEPGTVRQPASDEAEDEGYDEGAGDRISPEDTREDGPETPEETRQVPPSSTRHLPEDMPPE</sequence>
<keyword evidence="3" id="KW-1185">Reference proteome</keyword>